<dbReference type="Proteomes" id="UP000436016">
    <property type="component" value="Unassembled WGS sequence"/>
</dbReference>
<sequence length="74" mass="8312">MTDFATDTGRLADRIVYVRVADNELIPDELKPVSESQTLYTIHDSVGTQLAIVSDRSEAFRVARFNDMMPVSVH</sequence>
<proteinExistence type="predicted"/>
<dbReference type="EMBL" id="WUWG01000001">
    <property type="protein sequence ID" value="MXU64223.1"/>
    <property type="molecule type" value="Genomic_DNA"/>
</dbReference>
<organism evidence="1 2">
    <name type="scientific">Oceanomicrobium pacificus</name>
    <dbReference type="NCBI Taxonomy" id="2692916"/>
    <lineage>
        <taxon>Bacteria</taxon>
        <taxon>Pseudomonadati</taxon>
        <taxon>Pseudomonadota</taxon>
        <taxon>Alphaproteobacteria</taxon>
        <taxon>Rhodobacterales</taxon>
        <taxon>Paracoccaceae</taxon>
        <taxon>Oceanomicrobium</taxon>
    </lineage>
</organism>
<dbReference type="RefSeq" id="WP_160851387.1">
    <property type="nucleotide sequence ID" value="NZ_WUWG01000001.1"/>
</dbReference>
<dbReference type="Pfam" id="PF06620">
    <property type="entry name" value="DUF1150"/>
    <property type="match status" value="1"/>
</dbReference>
<comment type="caution">
    <text evidence="1">The sequence shown here is derived from an EMBL/GenBank/DDBJ whole genome shotgun (WGS) entry which is preliminary data.</text>
</comment>
<dbReference type="AlphaFoldDB" id="A0A6B0TTB8"/>
<dbReference type="InterPro" id="IPR009531">
    <property type="entry name" value="DUF1150"/>
</dbReference>
<evidence type="ECO:0000313" key="1">
    <source>
        <dbReference type="EMBL" id="MXU64223.1"/>
    </source>
</evidence>
<gene>
    <name evidence="1" type="ORF">GSH16_02100</name>
</gene>
<reference evidence="1 2" key="1">
    <citation type="submission" date="2019-12" db="EMBL/GenBank/DDBJ databases">
        <title>Strain KN286 was isolated from seawater, which was collected from Caroline Seamount in the tropical western Pacific.</title>
        <authorList>
            <person name="Wang Q."/>
        </authorList>
    </citation>
    <scope>NUCLEOTIDE SEQUENCE [LARGE SCALE GENOMIC DNA]</scope>
    <source>
        <strain evidence="1 2">KN286</strain>
    </source>
</reference>
<name>A0A6B0TTB8_9RHOB</name>
<accession>A0A6B0TTB8</accession>
<evidence type="ECO:0000313" key="2">
    <source>
        <dbReference type="Proteomes" id="UP000436016"/>
    </source>
</evidence>
<protein>
    <submittedName>
        <fullName evidence="1">DUF1150 family protein</fullName>
    </submittedName>
</protein>
<keyword evidence="2" id="KW-1185">Reference proteome</keyword>